<organism evidence="2 3">
    <name type="scientific">Dunaliella salina</name>
    <name type="common">Green alga</name>
    <name type="synonym">Protococcus salinus</name>
    <dbReference type="NCBI Taxonomy" id="3046"/>
    <lineage>
        <taxon>Eukaryota</taxon>
        <taxon>Viridiplantae</taxon>
        <taxon>Chlorophyta</taxon>
        <taxon>core chlorophytes</taxon>
        <taxon>Chlorophyceae</taxon>
        <taxon>CS clade</taxon>
        <taxon>Chlamydomonadales</taxon>
        <taxon>Dunaliellaceae</taxon>
        <taxon>Dunaliella</taxon>
    </lineage>
</organism>
<evidence type="ECO:0000256" key="1">
    <source>
        <dbReference type="SAM" id="MobiDB-lite"/>
    </source>
</evidence>
<protein>
    <submittedName>
        <fullName evidence="2">Uncharacterized protein</fullName>
    </submittedName>
</protein>
<sequence length="132" mass="13213">AASSGFSFAPPSSSLGLFGSSTTGSSLFGGSTAPSLFSNPASASASSPSPFGSVFAPAASSAPAFGAQPQQQQQPPQPQSLFGTPPGLPPQSTDAAVREVLELKAAYTPSSPNYKFKYLFLNVVDNPAQVGG</sequence>
<evidence type="ECO:0000313" key="3">
    <source>
        <dbReference type="Proteomes" id="UP000815325"/>
    </source>
</evidence>
<feature type="region of interest" description="Disordered" evidence="1">
    <location>
        <begin position="60"/>
        <end position="94"/>
    </location>
</feature>
<gene>
    <name evidence="2" type="ORF">DUNSADRAFT_11802</name>
</gene>
<evidence type="ECO:0000313" key="2">
    <source>
        <dbReference type="EMBL" id="KAF5832326.1"/>
    </source>
</evidence>
<accession>A0ABQ7GCK1</accession>
<comment type="caution">
    <text evidence="2">The sequence shown here is derived from an EMBL/GenBank/DDBJ whole genome shotgun (WGS) entry which is preliminary data.</text>
</comment>
<dbReference type="InterPro" id="IPR024864">
    <property type="entry name" value="Nup54/Nup57/Nup44"/>
</dbReference>
<name>A0ABQ7GCK1_DUNSA</name>
<feature type="non-terminal residue" evidence="2">
    <location>
        <position position="1"/>
    </location>
</feature>
<keyword evidence="3" id="KW-1185">Reference proteome</keyword>
<dbReference type="EMBL" id="MU069881">
    <property type="protein sequence ID" value="KAF5832326.1"/>
    <property type="molecule type" value="Genomic_DNA"/>
</dbReference>
<feature type="non-terminal residue" evidence="2">
    <location>
        <position position="132"/>
    </location>
</feature>
<dbReference type="PANTHER" id="PTHR13000">
    <property type="entry name" value="NUCLEOPORIN P54"/>
    <property type="match status" value="1"/>
</dbReference>
<reference evidence="2" key="1">
    <citation type="submission" date="2017-08" db="EMBL/GenBank/DDBJ databases">
        <authorList>
            <person name="Polle J.E."/>
            <person name="Barry K."/>
            <person name="Cushman J."/>
            <person name="Schmutz J."/>
            <person name="Tran D."/>
            <person name="Hathwaick L.T."/>
            <person name="Yim W.C."/>
            <person name="Jenkins J."/>
            <person name="Mckie-Krisberg Z.M."/>
            <person name="Prochnik S."/>
            <person name="Lindquist E."/>
            <person name="Dockter R.B."/>
            <person name="Adam C."/>
            <person name="Molina H."/>
            <person name="Bunkerborg J."/>
            <person name="Jin E."/>
            <person name="Buchheim M."/>
            <person name="Magnuson J."/>
        </authorList>
    </citation>
    <scope>NUCLEOTIDE SEQUENCE</scope>
    <source>
        <strain evidence="2">CCAP 19/18</strain>
    </source>
</reference>
<feature type="compositionally biased region" description="Low complexity" evidence="1">
    <location>
        <begin position="60"/>
        <end position="82"/>
    </location>
</feature>
<proteinExistence type="predicted"/>
<dbReference type="PANTHER" id="PTHR13000:SF0">
    <property type="entry name" value="NUCLEOPORIN P54"/>
    <property type="match status" value="1"/>
</dbReference>
<dbReference type="Proteomes" id="UP000815325">
    <property type="component" value="Unassembled WGS sequence"/>
</dbReference>